<sequence>MMDEAFLPLNSIIDKILDIPGDFTDEENGVHSYIYEIEVGTPIELDISMNDDGTVKIGTVPPMYRVDTSFRPSYHSITIKAEKYIASEDGE</sequence>
<evidence type="ECO:0000313" key="1">
    <source>
        <dbReference type="EMBL" id="SDH26130.1"/>
    </source>
</evidence>
<gene>
    <name evidence="1" type="ORF">SAMN04488121_11044</name>
</gene>
<reference evidence="1 2" key="1">
    <citation type="submission" date="2016-10" db="EMBL/GenBank/DDBJ databases">
        <authorList>
            <person name="de Groot N.N."/>
        </authorList>
    </citation>
    <scope>NUCLEOTIDE SEQUENCE [LARGE SCALE GENOMIC DNA]</scope>
    <source>
        <strain evidence="1 2">DSM 527</strain>
    </source>
</reference>
<dbReference type="OrthoDB" id="673032at2"/>
<name>A0A1G8B0I0_CHIFI</name>
<dbReference type="STRING" id="104663.SAMN04488121_11044"/>
<proteinExistence type="predicted"/>
<accession>A0A1G8B0I0</accession>
<organism evidence="1 2">
    <name type="scientific">Chitinophaga filiformis</name>
    <name type="common">Myxococcus filiformis</name>
    <name type="synonym">Flexibacter filiformis</name>
    <dbReference type="NCBI Taxonomy" id="104663"/>
    <lineage>
        <taxon>Bacteria</taxon>
        <taxon>Pseudomonadati</taxon>
        <taxon>Bacteroidota</taxon>
        <taxon>Chitinophagia</taxon>
        <taxon>Chitinophagales</taxon>
        <taxon>Chitinophagaceae</taxon>
        <taxon>Chitinophaga</taxon>
    </lineage>
</organism>
<dbReference type="AlphaFoldDB" id="A0A1G8B0I0"/>
<dbReference type="RefSeq" id="WP_089837357.1">
    <property type="nucleotide sequence ID" value="NZ_FNBN01000010.1"/>
</dbReference>
<dbReference type="EMBL" id="FNBN01000010">
    <property type="protein sequence ID" value="SDH26130.1"/>
    <property type="molecule type" value="Genomic_DNA"/>
</dbReference>
<protein>
    <submittedName>
        <fullName evidence="1">Uncharacterized protein</fullName>
    </submittedName>
</protein>
<dbReference type="Proteomes" id="UP000199045">
    <property type="component" value="Unassembled WGS sequence"/>
</dbReference>
<evidence type="ECO:0000313" key="2">
    <source>
        <dbReference type="Proteomes" id="UP000199045"/>
    </source>
</evidence>